<comment type="caution">
    <text evidence="2">The sequence shown here is derived from an EMBL/GenBank/DDBJ whole genome shotgun (WGS) entry which is preliminary data.</text>
</comment>
<dbReference type="SMART" id="SM00526">
    <property type="entry name" value="H15"/>
    <property type="match status" value="1"/>
</dbReference>
<sequence length="119" mass="13539">MDKTEKEKKNMIGEVYSAWTIEPTCDDAPSPPTVIHSKAKKSLALRKHPPYLEERNGSSQYAIGKFIIEDKHKDLPVNFKKMLLNLLKKLVAVLASDKLVKVKASYKLPSKILIFNLFQ</sequence>
<evidence type="ECO:0000259" key="1">
    <source>
        <dbReference type="PROSITE" id="PS51504"/>
    </source>
</evidence>
<dbReference type="SUPFAM" id="SSF46785">
    <property type="entry name" value="Winged helix' DNA-binding domain"/>
    <property type="match status" value="1"/>
</dbReference>
<keyword evidence="3" id="KW-1185">Reference proteome</keyword>
<dbReference type="Proteomes" id="UP000245207">
    <property type="component" value="Unassembled WGS sequence"/>
</dbReference>
<gene>
    <name evidence="2" type="ORF">CTI12_AA513770</name>
</gene>
<evidence type="ECO:0000313" key="3">
    <source>
        <dbReference type="Proteomes" id="UP000245207"/>
    </source>
</evidence>
<dbReference type="EMBL" id="PKPP01010587">
    <property type="protein sequence ID" value="PWA45808.1"/>
    <property type="molecule type" value="Genomic_DNA"/>
</dbReference>
<dbReference type="InterPro" id="IPR036390">
    <property type="entry name" value="WH_DNA-bd_sf"/>
</dbReference>
<dbReference type="GO" id="GO:0003677">
    <property type="term" value="F:DNA binding"/>
    <property type="evidence" value="ECO:0007669"/>
    <property type="project" value="InterPro"/>
</dbReference>
<dbReference type="GO" id="GO:0000786">
    <property type="term" value="C:nucleosome"/>
    <property type="evidence" value="ECO:0007669"/>
    <property type="project" value="InterPro"/>
</dbReference>
<dbReference type="InterPro" id="IPR005818">
    <property type="entry name" value="Histone_H1/H5_H15"/>
</dbReference>
<dbReference type="AlphaFoldDB" id="A0A2U1L9X7"/>
<dbReference type="Gene3D" id="1.10.10.10">
    <property type="entry name" value="Winged helix-like DNA-binding domain superfamily/Winged helix DNA-binding domain"/>
    <property type="match status" value="1"/>
</dbReference>
<name>A0A2U1L9X7_ARTAN</name>
<organism evidence="2 3">
    <name type="scientific">Artemisia annua</name>
    <name type="common">Sweet wormwood</name>
    <dbReference type="NCBI Taxonomy" id="35608"/>
    <lineage>
        <taxon>Eukaryota</taxon>
        <taxon>Viridiplantae</taxon>
        <taxon>Streptophyta</taxon>
        <taxon>Embryophyta</taxon>
        <taxon>Tracheophyta</taxon>
        <taxon>Spermatophyta</taxon>
        <taxon>Magnoliopsida</taxon>
        <taxon>eudicotyledons</taxon>
        <taxon>Gunneridae</taxon>
        <taxon>Pentapetalae</taxon>
        <taxon>asterids</taxon>
        <taxon>campanulids</taxon>
        <taxon>Asterales</taxon>
        <taxon>Asteraceae</taxon>
        <taxon>Asteroideae</taxon>
        <taxon>Anthemideae</taxon>
        <taxon>Artemisiinae</taxon>
        <taxon>Artemisia</taxon>
    </lineage>
</organism>
<proteinExistence type="predicted"/>
<feature type="domain" description="H15" evidence="1">
    <location>
        <begin position="29"/>
        <end position="110"/>
    </location>
</feature>
<dbReference type="OrthoDB" id="1110759at2759"/>
<dbReference type="STRING" id="35608.A0A2U1L9X7"/>
<accession>A0A2U1L9X7</accession>
<dbReference type="InterPro" id="IPR036388">
    <property type="entry name" value="WH-like_DNA-bd_sf"/>
</dbReference>
<dbReference type="GO" id="GO:0006334">
    <property type="term" value="P:nucleosome assembly"/>
    <property type="evidence" value="ECO:0007669"/>
    <property type="project" value="InterPro"/>
</dbReference>
<evidence type="ECO:0000313" key="2">
    <source>
        <dbReference type="EMBL" id="PWA45808.1"/>
    </source>
</evidence>
<reference evidence="2 3" key="1">
    <citation type="journal article" date="2018" name="Mol. Plant">
        <title>The genome of Artemisia annua provides insight into the evolution of Asteraceae family and artemisinin biosynthesis.</title>
        <authorList>
            <person name="Shen Q."/>
            <person name="Zhang L."/>
            <person name="Liao Z."/>
            <person name="Wang S."/>
            <person name="Yan T."/>
            <person name="Shi P."/>
            <person name="Liu M."/>
            <person name="Fu X."/>
            <person name="Pan Q."/>
            <person name="Wang Y."/>
            <person name="Lv Z."/>
            <person name="Lu X."/>
            <person name="Zhang F."/>
            <person name="Jiang W."/>
            <person name="Ma Y."/>
            <person name="Chen M."/>
            <person name="Hao X."/>
            <person name="Li L."/>
            <person name="Tang Y."/>
            <person name="Lv G."/>
            <person name="Zhou Y."/>
            <person name="Sun X."/>
            <person name="Brodelius P.E."/>
            <person name="Rose J.K.C."/>
            <person name="Tang K."/>
        </authorList>
    </citation>
    <scope>NUCLEOTIDE SEQUENCE [LARGE SCALE GENOMIC DNA]</scope>
    <source>
        <strain evidence="3">cv. Huhao1</strain>
        <tissue evidence="2">Leaf</tissue>
    </source>
</reference>
<dbReference type="Pfam" id="PF00538">
    <property type="entry name" value="Linker_histone"/>
    <property type="match status" value="1"/>
</dbReference>
<dbReference type="PROSITE" id="PS51504">
    <property type="entry name" value="H15"/>
    <property type="match status" value="1"/>
</dbReference>
<protein>
    <submittedName>
        <fullName evidence="2">Histone H1</fullName>
    </submittedName>
</protein>